<proteinExistence type="predicted"/>
<feature type="transmembrane region" description="Helical" evidence="1">
    <location>
        <begin position="50"/>
        <end position="74"/>
    </location>
</feature>
<evidence type="ECO:0000256" key="1">
    <source>
        <dbReference type="SAM" id="Phobius"/>
    </source>
</evidence>
<keyword evidence="1" id="KW-1133">Transmembrane helix</keyword>
<keyword evidence="1" id="KW-0812">Transmembrane</keyword>
<keyword evidence="1" id="KW-0472">Membrane</keyword>
<dbReference type="Proteomes" id="UP000182427">
    <property type="component" value="Chromosome I"/>
</dbReference>
<protein>
    <submittedName>
        <fullName evidence="2">Uncharacterized protein</fullName>
    </submittedName>
</protein>
<dbReference type="AlphaFoldDB" id="A0A1G7GHK4"/>
<keyword evidence="3" id="KW-1185">Reference proteome</keyword>
<feature type="transmembrane region" description="Helical" evidence="1">
    <location>
        <begin position="16"/>
        <end position="38"/>
    </location>
</feature>
<evidence type="ECO:0000313" key="2">
    <source>
        <dbReference type="EMBL" id="SDE87499.1"/>
    </source>
</evidence>
<evidence type="ECO:0000313" key="3">
    <source>
        <dbReference type="Proteomes" id="UP000182427"/>
    </source>
</evidence>
<organism evidence="2 3">
    <name type="scientific">Terriglobus roseus</name>
    <dbReference type="NCBI Taxonomy" id="392734"/>
    <lineage>
        <taxon>Bacteria</taxon>
        <taxon>Pseudomonadati</taxon>
        <taxon>Acidobacteriota</taxon>
        <taxon>Terriglobia</taxon>
        <taxon>Terriglobales</taxon>
        <taxon>Acidobacteriaceae</taxon>
        <taxon>Terriglobus</taxon>
    </lineage>
</organism>
<sequence>MSTPATKGRTRPDTRAILRVSTIIESVGILCALGVWISGGMTVHGPKNNFGWLVLIIALGCIPTGTFFLLLGIAKWFGDRNRTD</sequence>
<name>A0A1G7GHK4_9BACT</name>
<dbReference type="RefSeq" id="WP_083343924.1">
    <property type="nucleotide sequence ID" value="NZ_LT629690.1"/>
</dbReference>
<accession>A0A1G7GHK4</accession>
<reference evidence="3" key="1">
    <citation type="submission" date="2016-10" db="EMBL/GenBank/DDBJ databases">
        <authorList>
            <person name="Varghese N."/>
            <person name="Submissions S."/>
        </authorList>
    </citation>
    <scope>NUCLEOTIDE SEQUENCE [LARGE SCALE GENOMIC DNA]</scope>
    <source>
        <strain evidence="3">GAS232</strain>
    </source>
</reference>
<dbReference type="EMBL" id="LT629690">
    <property type="protein sequence ID" value="SDE87499.1"/>
    <property type="molecule type" value="Genomic_DNA"/>
</dbReference>
<gene>
    <name evidence="2" type="ORF">SAMN05444167_0695</name>
</gene>
<dbReference type="OrthoDB" id="122126at2"/>